<dbReference type="EMBL" id="KV750794">
    <property type="protein sequence ID" value="OCL03170.1"/>
    <property type="molecule type" value="Genomic_DNA"/>
</dbReference>
<feature type="compositionally biased region" description="Low complexity" evidence="1">
    <location>
        <begin position="219"/>
        <end position="296"/>
    </location>
</feature>
<accession>A0A8E2JMT2</accession>
<evidence type="ECO:0000256" key="1">
    <source>
        <dbReference type="SAM" id="MobiDB-lite"/>
    </source>
</evidence>
<feature type="compositionally biased region" description="Low complexity" evidence="1">
    <location>
        <begin position="126"/>
        <end position="148"/>
    </location>
</feature>
<feature type="region of interest" description="Disordered" evidence="1">
    <location>
        <begin position="109"/>
        <end position="148"/>
    </location>
</feature>
<dbReference type="Proteomes" id="UP000250140">
    <property type="component" value="Unassembled WGS sequence"/>
</dbReference>
<gene>
    <name evidence="2" type="ORF">AOQ84DRAFT_158699</name>
</gene>
<feature type="region of interest" description="Disordered" evidence="1">
    <location>
        <begin position="217"/>
        <end position="360"/>
    </location>
</feature>
<feature type="region of interest" description="Disordered" evidence="1">
    <location>
        <begin position="169"/>
        <end position="188"/>
    </location>
</feature>
<organism evidence="2 3">
    <name type="scientific">Glonium stellatum</name>
    <dbReference type="NCBI Taxonomy" id="574774"/>
    <lineage>
        <taxon>Eukaryota</taxon>
        <taxon>Fungi</taxon>
        <taxon>Dikarya</taxon>
        <taxon>Ascomycota</taxon>
        <taxon>Pezizomycotina</taxon>
        <taxon>Dothideomycetes</taxon>
        <taxon>Pleosporomycetidae</taxon>
        <taxon>Gloniales</taxon>
        <taxon>Gloniaceae</taxon>
        <taxon>Glonium</taxon>
    </lineage>
</organism>
<feature type="compositionally biased region" description="Low complexity" evidence="1">
    <location>
        <begin position="348"/>
        <end position="360"/>
    </location>
</feature>
<feature type="compositionally biased region" description="Basic and acidic residues" evidence="1">
    <location>
        <begin position="297"/>
        <end position="313"/>
    </location>
</feature>
<proteinExistence type="predicted"/>
<evidence type="ECO:0000313" key="3">
    <source>
        <dbReference type="Proteomes" id="UP000250140"/>
    </source>
</evidence>
<reference evidence="2 3" key="1">
    <citation type="journal article" date="2016" name="Nat. Commun.">
        <title>Ectomycorrhizal ecology is imprinted in the genome of the dominant symbiotic fungus Cenococcum geophilum.</title>
        <authorList>
            <consortium name="DOE Joint Genome Institute"/>
            <person name="Peter M."/>
            <person name="Kohler A."/>
            <person name="Ohm R.A."/>
            <person name="Kuo A."/>
            <person name="Krutzmann J."/>
            <person name="Morin E."/>
            <person name="Arend M."/>
            <person name="Barry K.W."/>
            <person name="Binder M."/>
            <person name="Choi C."/>
            <person name="Clum A."/>
            <person name="Copeland A."/>
            <person name="Grisel N."/>
            <person name="Haridas S."/>
            <person name="Kipfer T."/>
            <person name="LaButti K."/>
            <person name="Lindquist E."/>
            <person name="Lipzen A."/>
            <person name="Maire R."/>
            <person name="Meier B."/>
            <person name="Mihaltcheva S."/>
            <person name="Molinier V."/>
            <person name="Murat C."/>
            <person name="Poggeler S."/>
            <person name="Quandt C.A."/>
            <person name="Sperisen C."/>
            <person name="Tritt A."/>
            <person name="Tisserant E."/>
            <person name="Crous P.W."/>
            <person name="Henrissat B."/>
            <person name="Nehls U."/>
            <person name="Egli S."/>
            <person name="Spatafora J.W."/>
            <person name="Grigoriev I.V."/>
            <person name="Martin F.M."/>
        </authorList>
    </citation>
    <scope>NUCLEOTIDE SEQUENCE [LARGE SCALE GENOMIC DNA]</scope>
    <source>
        <strain evidence="2 3">CBS 207.34</strain>
    </source>
</reference>
<dbReference type="OrthoDB" id="5206740at2759"/>
<name>A0A8E2JMT2_9PEZI</name>
<evidence type="ECO:0000313" key="2">
    <source>
        <dbReference type="EMBL" id="OCL03170.1"/>
    </source>
</evidence>
<feature type="compositionally biased region" description="Polar residues" evidence="1">
    <location>
        <begin position="109"/>
        <end position="125"/>
    </location>
</feature>
<dbReference type="AlphaFoldDB" id="A0A8E2JMT2"/>
<keyword evidence="3" id="KW-1185">Reference proteome</keyword>
<protein>
    <submittedName>
        <fullName evidence="2">Uncharacterized protein</fullName>
    </submittedName>
</protein>
<sequence>MMLAISQSMRPFSQSREHIPPSIMTTSLAILPQRQPALIRPDAPSQRPKLQLQTTQIRTFGKGSSLRLDTLSAVSPTVRNTFSNAYEAPALAVPASGRPVKPRLSIDSTVATQASSGTATSLQLDTSTPNSTPSSASTLSSASTSASSTNSATIRVPYKLVHNLPSILTNSPAQSLQPRRMTASRPMFPATKKVSFRTPLEEEIKTVRYTLAHSDIDASTPSVSSVESSESTLSASSTCTASGSTLSESEPSLPSPSSLSLSISASSSSTSSAGSPSPIPSSPSEQSSSPALSTSEESPRFRAPRTGEKRDSSSSESDSDSCPETPVAGRRKRRREWVWTLGPIGKHSLSSETSTSDDSS</sequence>